<comment type="subcellular location">
    <subcellularLocation>
        <location evidence="2">Membrane</location>
        <topology evidence="2">Multi-pass membrane protein</topology>
    </subcellularLocation>
</comment>
<dbReference type="PROSITE" id="PS50939">
    <property type="entry name" value="CYTOCHROME_B561"/>
    <property type="match status" value="1"/>
</dbReference>
<feature type="transmembrane region" description="Helical" evidence="11">
    <location>
        <begin position="44"/>
        <end position="66"/>
    </location>
</feature>
<protein>
    <recommendedName>
        <fullName evidence="13">Cytochrome b561 domain-containing protein</fullName>
    </recommendedName>
</protein>
<keyword evidence="15" id="KW-1185">Reference proteome</keyword>
<evidence type="ECO:0000313" key="15">
    <source>
        <dbReference type="Proteomes" id="UP000076532"/>
    </source>
</evidence>
<reference evidence="14 15" key="1">
    <citation type="journal article" date="2016" name="Mol. Biol. Evol.">
        <title>Comparative Genomics of Early-Diverging Mushroom-Forming Fungi Provides Insights into the Origins of Lignocellulose Decay Capabilities.</title>
        <authorList>
            <person name="Nagy L.G."/>
            <person name="Riley R."/>
            <person name="Tritt A."/>
            <person name="Adam C."/>
            <person name="Daum C."/>
            <person name="Floudas D."/>
            <person name="Sun H."/>
            <person name="Yadav J.S."/>
            <person name="Pangilinan J."/>
            <person name="Larsson K.H."/>
            <person name="Matsuura K."/>
            <person name="Barry K."/>
            <person name="Labutti K."/>
            <person name="Kuo R."/>
            <person name="Ohm R.A."/>
            <person name="Bhattacharya S.S."/>
            <person name="Shirouzu T."/>
            <person name="Yoshinaga Y."/>
            <person name="Martin F.M."/>
            <person name="Grigoriev I.V."/>
            <person name="Hibbett D.S."/>
        </authorList>
    </citation>
    <scope>NUCLEOTIDE SEQUENCE [LARGE SCALE GENOMIC DNA]</scope>
    <source>
        <strain evidence="14 15">CBS 109695</strain>
    </source>
</reference>
<evidence type="ECO:0000256" key="11">
    <source>
        <dbReference type="SAM" id="Phobius"/>
    </source>
</evidence>
<keyword evidence="9" id="KW-0408">Iron</keyword>
<feature type="transmembrane region" description="Helical" evidence="11">
    <location>
        <begin position="120"/>
        <end position="141"/>
    </location>
</feature>
<dbReference type="InterPro" id="IPR045150">
    <property type="entry name" value="CYB561D1/2"/>
</dbReference>
<dbReference type="GO" id="GO:0140575">
    <property type="term" value="F:transmembrane monodehydroascorbate reductase activity"/>
    <property type="evidence" value="ECO:0007669"/>
    <property type="project" value="InterPro"/>
</dbReference>
<dbReference type="PANTHER" id="PTHR15422:SF24">
    <property type="entry name" value="DOMON RELATED DOMAIN-CONTAINING PROTEIN"/>
    <property type="match status" value="1"/>
</dbReference>
<evidence type="ECO:0000256" key="7">
    <source>
        <dbReference type="ARBA" id="ARBA00022982"/>
    </source>
</evidence>
<gene>
    <name evidence="14" type="ORF">FIBSPDRAFT_824753</name>
</gene>
<evidence type="ECO:0000256" key="10">
    <source>
        <dbReference type="ARBA" id="ARBA00023136"/>
    </source>
</evidence>
<dbReference type="PANTHER" id="PTHR15422">
    <property type="entry name" value="OS05G0565100 PROTEIN"/>
    <property type="match status" value="1"/>
</dbReference>
<sequence>MLSPIILAPFATLLFPPVQASVGSYRANGENAGETKRYSNLIYVHAIFMVITFIFLIPLAIFASRFGRYAMGKHWFTVHAFSIHAPIVWDVSNMAYSLSAWGVGWVAASPGNLKHAHHKIGVIIFALLYFQALGGILTAALHRRQQAPRQTRAFYDHFHMWFGRIVLLLAWAQLWVGLTFFGSTLVCYVLLAIAQWLIVLAYISKFYQRFDTSLCLTRYSQPSRSRWTTSLI</sequence>
<keyword evidence="7" id="KW-0249">Electron transport</keyword>
<dbReference type="GO" id="GO:0020037">
    <property type="term" value="F:heme binding"/>
    <property type="evidence" value="ECO:0007669"/>
    <property type="project" value="TreeGrafter"/>
</dbReference>
<organism evidence="14 15">
    <name type="scientific">Athelia psychrophila</name>
    <dbReference type="NCBI Taxonomy" id="1759441"/>
    <lineage>
        <taxon>Eukaryota</taxon>
        <taxon>Fungi</taxon>
        <taxon>Dikarya</taxon>
        <taxon>Basidiomycota</taxon>
        <taxon>Agaricomycotina</taxon>
        <taxon>Agaricomycetes</taxon>
        <taxon>Agaricomycetidae</taxon>
        <taxon>Atheliales</taxon>
        <taxon>Atheliaceae</taxon>
        <taxon>Athelia</taxon>
    </lineage>
</organism>
<comment type="cofactor">
    <cofactor evidence="1">
        <name>heme b</name>
        <dbReference type="ChEBI" id="CHEBI:60344"/>
    </cofactor>
</comment>
<keyword evidence="5 11" id="KW-0812">Transmembrane</keyword>
<evidence type="ECO:0000256" key="3">
    <source>
        <dbReference type="ARBA" id="ARBA00022448"/>
    </source>
</evidence>
<evidence type="ECO:0000256" key="12">
    <source>
        <dbReference type="SAM" id="SignalP"/>
    </source>
</evidence>
<dbReference type="Pfam" id="PF03188">
    <property type="entry name" value="Cytochrom_B561"/>
    <property type="match status" value="1"/>
</dbReference>
<feature type="domain" description="Cytochrome b561" evidence="13">
    <location>
        <begin position="7"/>
        <end position="211"/>
    </location>
</feature>
<dbReference type="STRING" id="436010.A0A166KY09"/>
<dbReference type="InterPro" id="IPR006593">
    <property type="entry name" value="Cyt_b561/ferric_Rdtase_TM"/>
</dbReference>
<accession>A0A166KY09</accession>
<dbReference type="Proteomes" id="UP000076532">
    <property type="component" value="Unassembled WGS sequence"/>
</dbReference>
<evidence type="ECO:0000256" key="2">
    <source>
        <dbReference type="ARBA" id="ARBA00004141"/>
    </source>
</evidence>
<dbReference type="GO" id="GO:0046872">
    <property type="term" value="F:metal ion binding"/>
    <property type="evidence" value="ECO:0007669"/>
    <property type="project" value="UniProtKB-KW"/>
</dbReference>
<feature type="transmembrane region" description="Helical" evidence="11">
    <location>
        <begin position="180"/>
        <end position="203"/>
    </location>
</feature>
<evidence type="ECO:0000256" key="9">
    <source>
        <dbReference type="ARBA" id="ARBA00023004"/>
    </source>
</evidence>
<dbReference type="EMBL" id="KV417540">
    <property type="protein sequence ID" value="KZP22369.1"/>
    <property type="molecule type" value="Genomic_DNA"/>
</dbReference>
<keyword evidence="3" id="KW-0813">Transport</keyword>
<keyword evidence="6" id="KW-0479">Metal-binding</keyword>
<keyword evidence="10 11" id="KW-0472">Membrane</keyword>
<feature type="signal peptide" evidence="12">
    <location>
        <begin position="1"/>
        <end position="20"/>
    </location>
</feature>
<evidence type="ECO:0000256" key="1">
    <source>
        <dbReference type="ARBA" id="ARBA00001970"/>
    </source>
</evidence>
<keyword evidence="8 11" id="KW-1133">Transmembrane helix</keyword>
<dbReference type="GO" id="GO:0016020">
    <property type="term" value="C:membrane"/>
    <property type="evidence" value="ECO:0007669"/>
    <property type="project" value="UniProtKB-SubCell"/>
</dbReference>
<dbReference type="AlphaFoldDB" id="A0A166KY09"/>
<dbReference type="Gene3D" id="1.20.120.1770">
    <property type="match status" value="1"/>
</dbReference>
<dbReference type="OrthoDB" id="3237926at2759"/>
<evidence type="ECO:0000256" key="4">
    <source>
        <dbReference type="ARBA" id="ARBA00022617"/>
    </source>
</evidence>
<keyword evidence="12" id="KW-0732">Signal</keyword>
<feature type="transmembrane region" description="Helical" evidence="11">
    <location>
        <begin position="153"/>
        <end position="174"/>
    </location>
</feature>
<proteinExistence type="predicted"/>
<keyword evidence="4" id="KW-0349">Heme</keyword>
<evidence type="ECO:0000256" key="5">
    <source>
        <dbReference type="ARBA" id="ARBA00022692"/>
    </source>
</evidence>
<evidence type="ECO:0000313" key="14">
    <source>
        <dbReference type="EMBL" id="KZP22369.1"/>
    </source>
</evidence>
<feature type="transmembrane region" description="Helical" evidence="11">
    <location>
        <begin position="87"/>
        <end position="108"/>
    </location>
</feature>
<dbReference type="SMART" id="SM00665">
    <property type="entry name" value="B561"/>
    <property type="match status" value="1"/>
</dbReference>
<evidence type="ECO:0000259" key="13">
    <source>
        <dbReference type="PROSITE" id="PS50939"/>
    </source>
</evidence>
<name>A0A166KY09_9AGAM</name>
<evidence type="ECO:0000256" key="6">
    <source>
        <dbReference type="ARBA" id="ARBA00022723"/>
    </source>
</evidence>
<feature type="chain" id="PRO_5007876552" description="Cytochrome b561 domain-containing protein" evidence="12">
    <location>
        <begin position="21"/>
        <end position="232"/>
    </location>
</feature>
<dbReference type="CDD" id="cd08760">
    <property type="entry name" value="Cyt_b561_FRRS1_like"/>
    <property type="match status" value="1"/>
</dbReference>
<evidence type="ECO:0000256" key="8">
    <source>
        <dbReference type="ARBA" id="ARBA00022989"/>
    </source>
</evidence>